<dbReference type="Proteomes" id="UP001201701">
    <property type="component" value="Unassembled WGS sequence"/>
</dbReference>
<dbReference type="SUPFAM" id="SSF103473">
    <property type="entry name" value="MFS general substrate transporter"/>
    <property type="match status" value="1"/>
</dbReference>
<dbReference type="Gene3D" id="1.20.1250.20">
    <property type="entry name" value="MFS general substrate transporter like domains"/>
    <property type="match status" value="1"/>
</dbReference>
<evidence type="ECO:0000256" key="1">
    <source>
        <dbReference type="SAM" id="Phobius"/>
    </source>
</evidence>
<dbReference type="EMBL" id="JAKREW010000084">
    <property type="protein sequence ID" value="MCG7509274.1"/>
    <property type="molecule type" value="Genomic_DNA"/>
</dbReference>
<keyword evidence="1" id="KW-1133">Transmembrane helix</keyword>
<feature type="transmembrane region" description="Helical" evidence="1">
    <location>
        <begin position="119"/>
        <end position="140"/>
    </location>
</feature>
<gene>
    <name evidence="2" type="ORF">L4923_30000</name>
</gene>
<evidence type="ECO:0000313" key="3">
    <source>
        <dbReference type="Proteomes" id="UP001201701"/>
    </source>
</evidence>
<feature type="transmembrane region" description="Helical" evidence="1">
    <location>
        <begin position="146"/>
        <end position="173"/>
    </location>
</feature>
<feature type="transmembrane region" description="Helical" evidence="1">
    <location>
        <begin position="6"/>
        <end position="26"/>
    </location>
</feature>
<sequence length="232" mass="23766">QLSWQEVYLVFAVLNLVVCLPLHGWLSAGLARSRADTSAAPLPVKGRLPDGRKRIGFILMVTGFALQSLVGAAILVHMVPLLSGLGLGASAALIGTLFGPSQVASRLINMGFGRNLSPVTLAVIAATLMPMGVAVLAWSAPSVAGAMAFAILFGLGNGLLSIVSGTLPLHLFGSEGYGKLQGKVTSARLVVSATAPFALAFGMVWIGVIPSLAIAIVAGALAVLAFLMIRRA</sequence>
<proteinExistence type="predicted"/>
<feature type="transmembrane region" description="Helical" evidence="1">
    <location>
        <begin position="81"/>
        <end position="98"/>
    </location>
</feature>
<keyword evidence="1" id="KW-0472">Membrane</keyword>
<feature type="transmembrane region" description="Helical" evidence="1">
    <location>
        <begin position="55"/>
        <end position="75"/>
    </location>
</feature>
<organism evidence="2 3">
    <name type="scientific">Mesorhizobium retamae</name>
    <dbReference type="NCBI Taxonomy" id="2912854"/>
    <lineage>
        <taxon>Bacteria</taxon>
        <taxon>Pseudomonadati</taxon>
        <taxon>Pseudomonadota</taxon>
        <taxon>Alphaproteobacteria</taxon>
        <taxon>Hyphomicrobiales</taxon>
        <taxon>Phyllobacteriaceae</taxon>
        <taxon>Mesorhizobium</taxon>
    </lineage>
</organism>
<keyword evidence="1" id="KW-0812">Transmembrane</keyword>
<protein>
    <submittedName>
        <fullName evidence="2">MFS transporter</fullName>
    </submittedName>
</protein>
<comment type="caution">
    <text evidence="2">The sequence shown here is derived from an EMBL/GenBank/DDBJ whole genome shotgun (WGS) entry which is preliminary data.</text>
</comment>
<dbReference type="InterPro" id="IPR036259">
    <property type="entry name" value="MFS_trans_sf"/>
</dbReference>
<keyword evidence="3" id="KW-1185">Reference proteome</keyword>
<accession>A0ABS9QP94</accession>
<name>A0ABS9QP94_9HYPH</name>
<feature type="transmembrane region" description="Helical" evidence="1">
    <location>
        <begin position="212"/>
        <end position="229"/>
    </location>
</feature>
<reference evidence="2 3" key="1">
    <citation type="submission" date="2022-02" db="EMBL/GenBank/DDBJ databases">
        <title>Draft genome sequence of Mezorhizobium retamae strain IRAMC:0171 isolated from Retama raetam nodules.</title>
        <authorList>
            <person name="Bengaied R."/>
            <person name="Sbissi I."/>
            <person name="Huber K."/>
            <person name="Ghodbane F."/>
            <person name="Nouioui I."/>
            <person name="Tarhouni M."/>
            <person name="Gtari M."/>
        </authorList>
    </citation>
    <scope>NUCLEOTIDE SEQUENCE [LARGE SCALE GENOMIC DNA]</scope>
    <source>
        <strain evidence="2 3">IRAMC:0171</strain>
    </source>
</reference>
<feature type="non-terminal residue" evidence="2">
    <location>
        <position position="1"/>
    </location>
</feature>
<evidence type="ECO:0000313" key="2">
    <source>
        <dbReference type="EMBL" id="MCG7509274.1"/>
    </source>
</evidence>